<evidence type="ECO:0000313" key="1">
    <source>
        <dbReference type="EMBL" id="CRK90673.1"/>
    </source>
</evidence>
<evidence type="ECO:0000313" key="2">
    <source>
        <dbReference type="Proteomes" id="UP000183832"/>
    </source>
</evidence>
<name>A0A1J1HX16_9DIPT</name>
<sequence length="87" mass="9576">MSTIHPIVGTAIKFDKTTRKGTISQFFSTSSCVTCENPCQENLCSKCKSDSQKTVLAITMKSLNMERKLSTIKSICCSCSLTLIAFR</sequence>
<dbReference type="STRING" id="568069.A0A1J1HX16"/>
<dbReference type="Proteomes" id="UP000183832">
    <property type="component" value="Unassembled WGS sequence"/>
</dbReference>
<accession>A0A1J1HX16</accession>
<keyword evidence="2" id="KW-1185">Reference proteome</keyword>
<dbReference type="AlphaFoldDB" id="A0A1J1HX16"/>
<organism evidence="1 2">
    <name type="scientific">Clunio marinus</name>
    <dbReference type="NCBI Taxonomy" id="568069"/>
    <lineage>
        <taxon>Eukaryota</taxon>
        <taxon>Metazoa</taxon>
        <taxon>Ecdysozoa</taxon>
        <taxon>Arthropoda</taxon>
        <taxon>Hexapoda</taxon>
        <taxon>Insecta</taxon>
        <taxon>Pterygota</taxon>
        <taxon>Neoptera</taxon>
        <taxon>Endopterygota</taxon>
        <taxon>Diptera</taxon>
        <taxon>Nematocera</taxon>
        <taxon>Chironomoidea</taxon>
        <taxon>Chironomidae</taxon>
        <taxon>Clunio</taxon>
    </lineage>
</organism>
<dbReference type="EMBL" id="CVRI01000020">
    <property type="protein sequence ID" value="CRK90673.1"/>
    <property type="molecule type" value="Genomic_DNA"/>
</dbReference>
<protein>
    <submittedName>
        <fullName evidence="1">CLUMA_CG004374, isoform A</fullName>
    </submittedName>
</protein>
<proteinExistence type="predicted"/>
<gene>
    <name evidence="1" type="ORF">CLUMA_CG004374</name>
</gene>
<dbReference type="OrthoDB" id="2414538at2759"/>
<reference evidence="1 2" key="1">
    <citation type="submission" date="2015-04" db="EMBL/GenBank/DDBJ databases">
        <authorList>
            <person name="Syromyatnikov M.Y."/>
            <person name="Popov V.N."/>
        </authorList>
    </citation>
    <scope>NUCLEOTIDE SEQUENCE [LARGE SCALE GENOMIC DNA]</scope>
</reference>